<dbReference type="KEGG" id="cid:P73_1771"/>
<dbReference type="Gene3D" id="1.10.357.10">
    <property type="entry name" value="Tetracycline Repressor, domain 2"/>
    <property type="match status" value="1"/>
</dbReference>
<name>A0A0B5E0G0_9RHOB</name>
<evidence type="ECO:0000313" key="3">
    <source>
        <dbReference type="Proteomes" id="UP000031521"/>
    </source>
</evidence>
<protein>
    <submittedName>
        <fullName evidence="2">TetR family transcriptional regulator</fullName>
    </submittedName>
</protein>
<evidence type="ECO:0000259" key="1">
    <source>
        <dbReference type="Pfam" id="PF14246"/>
    </source>
</evidence>
<evidence type="ECO:0000313" key="2">
    <source>
        <dbReference type="EMBL" id="AJE46486.1"/>
    </source>
</evidence>
<feature type="domain" description="Transcriptional regulator TetR C-terminal Proteobacteria type" evidence="1">
    <location>
        <begin position="105"/>
        <end position="202"/>
    </location>
</feature>
<proteinExistence type="predicted"/>
<sequence length="211" mass="23015">MDDEGIERPENGRIKRGDMLQRLSASLNDAGGTVIGIDRIIERSGYSRPDILFTFGSIDDLLVTIAERKAAFLSAPLRDCRRIVNLQSARSVLIDFGKLAWNEYSTSMIALVRLMIAEGARSPDLRRRVYDAGPSSVSFELSQFFTKADVAGVLKVPETHLAAEQLLGMLREPLYEALVLHPAGSSASDEAGAVAASVDLVLHGCKRGRTR</sequence>
<dbReference type="AlphaFoldDB" id="A0A0B5E0G0"/>
<dbReference type="Pfam" id="PF14246">
    <property type="entry name" value="TetR_C_7"/>
    <property type="match status" value="1"/>
</dbReference>
<reference evidence="2 3" key="1">
    <citation type="journal article" date="2014" name="Int. J. Syst. Evol. Microbiol.">
        <title>Celeribacter indicus sp. nov., a polycyclic aromatic hydrocarbon-degrading bacterium from deep-sea sediment and reclassification of Huaishuia halophila as Celeribacter halophilus comb. nov.</title>
        <authorList>
            <person name="Lai Q."/>
            <person name="Cao J."/>
            <person name="Yuan J."/>
            <person name="Li F."/>
            <person name="Shao Z."/>
        </authorList>
    </citation>
    <scope>NUCLEOTIDE SEQUENCE [LARGE SCALE GENOMIC DNA]</scope>
    <source>
        <strain evidence="2">P73</strain>
    </source>
</reference>
<dbReference type="InterPro" id="IPR039536">
    <property type="entry name" value="TetR_C_Proteobacteria"/>
</dbReference>
<organism evidence="2 3">
    <name type="scientific">Celeribacter indicus</name>
    <dbReference type="NCBI Taxonomy" id="1208324"/>
    <lineage>
        <taxon>Bacteria</taxon>
        <taxon>Pseudomonadati</taxon>
        <taxon>Pseudomonadota</taxon>
        <taxon>Alphaproteobacteria</taxon>
        <taxon>Rhodobacterales</taxon>
        <taxon>Roseobacteraceae</taxon>
        <taxon>Celeribacter</taxon>
    </lineage>
</organism>
<accession>A0A0B5E0G0</accession>
<dbReference type="RefSeq" id="WP_043869356.1">
    <property type="nucleotide sequence ID" value="NZ_CP004393.1"/>
</dbReference>
<dbReference type="Proteomes" id="UP000031521">
    <property type="component" value="Chromosome"/>
</dbReference>
<dbReference type="HOGENOM" id="CLU_1303072_0_0_5"/>
<gene>
    <name evidence="2" type="ORF">P73_1771</name>
</gene>
<keyword evidence="3" id="KW-1185">Reference proteome</keyword>
<dbReference type="STRING" id="1208324.P73_1771"/>
<dbReference type="EMBL" id="CP004393">
    <property type="protein sequence ID" value="AJE46486.1"/>
    <property type="molecule type" value="Genomic_DNA"/>
</dbReference>